<evidence type="ECO:0000313" key="2">
    <source>
        <dbReference type="Proteomes" id="UP000266673"/>
    </source>
</evidence>
<proteinExistence type="predicted"/>
<sequence>MTDADPALDLTIYKNLLELAKIFEASINEESKKAKYAYWKTQIPMILCSQMAAFHITHVYKRWYTNIYSDLQDEPYYVAAWFSESHSQDLPTESIRCNTVQLHRQDIVKKLQNLLTEIQENKLINSLNKDNNEKICSNSNNNLHDDKECNENNPLANISLQNPIKYMPKGCPKSSRRIKYAEELKPAKCQN</sequence>
<dbReference type="AlphaFoldDB" id="A0A397W3L8"/>
<reference evidence="1 2" key="1">
    <citation type="submission" date="2018-06" db="EMBL/GenBank/DDBJ databases">
        <title>Comparative genomics reveals the genomic features of Rhizophagus irregularis, R. cerebriforme, R. diaphanum and Gigaspora rosea, and their symbiotic lifestyle signature.</title>
        <authorList>
            <person name="Morin E."/>
            <person name="San Clemente H."/>
            <person name="Chen E.C.H."/>
            <person name="De La Providencia I."/>
            <person name="Hainaut M."/>
            <person name="Kuo A."/>
            <person name="Kohler A."/>
            <person name="Murat C."/>
            <person name="Tang N."/>
            <person name="Roy S."/>
            <person name="Loubradou J."/>
            <person name="Henrissat B."/>
            <person name="Grigoriev I.V."/>
            <person name="Corradi N."/>
            <person name="Roux C."/>
            <person name="Martin F.M."/>
        </authorList>
    </citation>
    <scope>NUCLEOTIDE SEQUENCE [LARGE SCALE GENOMIC DNA]</scope>
    <source>
        <strain evidence="1 2">DAOM 194757</strain>
    </source>
</reference>
<keyword evidence="2" id="KW-1185">Reference proteome</keyword>
<gene>
    <name evidence="1" type="ORF">C2G38_2164709</name>
</gene>
<dbReference type="EMBL" id="QKWP01000155">
    <property type="protein sequence ID" value="RIB25956.1"/>
    <property type="molecule type" value="Genomic_DNA"/>
</dbReference>
<name>A0A397W3L8_9GLOM</name>
<protein>
    <submittedName>
        <fullName evidence="1">Uncharacterized protein</fullName>
    </submittedName>
</protein>
<dbReference type="Proteomes" id="UP000266673">
    <property type="component" value="Unassembled WGS sequence"/>
</dbReference>
<evidence type="ECO:0000313" key="1">
    <source>
        <dbReference type="EMBL" id="RIB25956.1"/>
    </source>
</evidence>
<accession>A0A397W3L8</accession>
<comment type="caution">
    <text evidence="1">The sequence shown here is derived from an EMBL/GenBank/DDBJ whole genome shotgun (WGS) entry which is preliminary data.</text>
</comment>
<organism evidence="1 2">
    <name type="scientific">Gigaspora rosea</name>
    <dbReference type="NCBI Taxonomy" id="44941"/>
    <lineage>
        <taxon>Eukaryota</taxon>
        <taxon>Fungi</taxon>
        <taxon>Fungi incertae sedis</taxon>
        <taxon>Mucoromycota</taxon>
        <taxon>Glomeromycotina</taxon>
        <taxon>Glomeromycetes</taxon>
        <taxon>Diversisporales</taxon>
        <taxon>Gigasporaceae</taxon>
        <taxon>Gigaspora</taxon>
    </lineage>
</organism>